<dbReference type="EMBL" id="JAQHRD010000002">
    <property type="protein sequence ID" value="KAJ6445006.1"/>
    <property type="molecule type" value="Genomic_DNA"/>
</dbReference>
<feature type="domain" description="Peptidase S33 tripeptidyl aminopeptidase-like C-terminal" evidence="4">
    <location>
        <begin position="523"/>
        <end position="626"/>
    </location>
</feature>
<comment type="similarity">
    <text evidence="1">Belongs to the peptidase S33 family.</text>
</comment>
<evidence type="ECO:0000313" key="5">
    <source>
        <dbReference type="EMBL" id="KAJ6445006.1"/>
    </source>
</evidence>
<evidence type="ECO:0000256" key="2">
    <source>
        <dbReference type="ARBA" id="ARBA00022801"/>
    </source>
</evidence>
<dbReference type="Pfam" id="PF08386">
    <property type="entry name" value="Abhydrolase_4"/>
    <property type="match status" value="1"/>
</dbReference>
<proteinExistence type="inferred from homology"/>
<dbReference type="GO" id="GO:0016787">
    <property type="term" value="F:hydrolase activity"/>
    <property type="evidence" value="ECO:0007669"/>
    <property type="project" value="UniProtKB-KW"/>
</dbReference>
<dbReference type="InterPro" id="IPR051601">
    <property type="entry name" value="Serine_prot/Carboxylest_S33"/>
</dbReference>
<dbReference type="PANTHER" id="PTHR43248">
    <property type="entry name" value="2-SUCCINYL-6-HYDROXY-2,4-CYCLOHEXADIENE-1-CARBOXYLATE SYNTHASE"/>
    <property type="match status" value="1"/>
</dbReference>
<evidence type="ECO:0000259" key="4">
    <source>
        <dbReference type="Pfam" id="PF08386"/>
    </source>
</evidence>
<accession>A0AB34G1Z8</accession>
<sequence length="671" mass="73138">MFKAGLRASCMDSRPCHARSLALARARAGRSFRQRLGLAFLLCAFVAAFCTFTSEFPTLTSWPWRAEAESDGTRGFRWDDIAPSATLQYTPCFDGFQCARLSVPLNWNSTAEEQMGGPQAAIAIIKLTAKVPVTDPRYGGPVLFNPGGPGESGVYQVLSDGKSLQDLLDAPPSSSGDDGKYFDVLSFDPRGVNNTTPWLQCFTDSSDQQAWLASLPDYGLLWHSETVTGLEWARAEALGASCSDSEGDEGILRHVNTAQTVQDMVHIIEKEGELRAEEALRLISSTGNGGDRTSIMERLAYHPGKERIQYWGMSYGTLIGSTFAALHPDRVHRMVLDGVVDPADHYSGGWLTQLQDSDKILSKFCEYCYAAGPDRCPLYVNSSAVAIEARVTSILLNLKEAPIPMAVSYNDGGHTGPSLVTYGDAHLLLLSAFYFPFASLATFFDALVALESRNTSSPSLRRIVTRKHARFARPRPADGAIPYVSALGSFQAISCMDSGPLNLTRESFNGFLAELQGQSRWLGLSWARNKLACLGYGVDSAWKPPFSFKTQQWDNTSHPLLIIGNTHDTVTPLRNARRVSTLFPGSVVLQQDSQGHCSHSAPGLCTVKTIRRYFQTGELPEEGVVCKPGVRPFLGCTAEGGGRGGECVFDDAEEQRLWNVAVGLADPFGLR</sequence>
<evidence type="ECO:0000259" key="3">
    <source>
        <dbReference type="Pfam" id="PF00561"/>
    </source>
</evidence>
<evidence type="ECO:0000313" key="6">
    <source>
        <dbReference type="Proteomes" id="UP001163105"/>
    </source>
</evidence>
<evidence type="ECO:0000256" key="1">
    <source>
        <dbReference type="ARBA" id="ARBA00010088"/>
    </source>
</evidence>
<keyword evidence="2" id="KW-0378">Hydrolase</keyword>
<dbReference type="SUPFAM" id="SSF53474">
    <property type="entry name" value="alpha/beta-Hydrolases"/>
    <property type="match status" value="2"/>
</dbReference>
<dbReference type="Gene3D" id="3.40.50.1820">
    <property type="entry name" value="alpha/beta hydrolase"/>
    <property type="match status" value="1"/>
</dbReference>
<name>A0AB34G1Z8_9HYPO</name>
<organism evidence="5 6">
    <name type="scientific">Purpureocillium lavendulum</name>
    <dbReference type="NCBI Taxonomy" id="1247861"/>
    <lineage>
        <taxon>Eukaryota</taxon>
        <taxon>Fungi</taxon>
        <taxon>Dikarya</taxon>
        <taxon>Ascomycota</taxon>
        <taxon>Pezizomycotina</taxon>
        <taxon>Sordariomycetes</taxon>
        <taxon>Hypocreomycetidae</taxon>
        <taxon>Hypocreales</taxon>
        <taxon>Ophiocordycipitaceae</taxon>
        <taxon>Purpureocillium</taxon>
    </lineage>
</organism>
<reference evidence="5" key="1">
    <citation type="submission" date="2023-01" db="EMBL/GenBank/DDBJ databases">
        <title>The growth and conidiation of Purpureocillium lavendulum are regulated by nitrogen source and histone H3K14 acetylation.</title>
        <authorList>
            <person name="Tang P."/>
            <person name="Han J."/>
            <person name="Zhang C."/>
            <person name="Tang P."/>
            <person name="Qi F."/>
            <person name="Zhang K."/>
            <person name="Liang L."/>
        </authorList>
    </citation>
    <scope>NUCLEOTIDE SEQUENCE</scope>
    <source>
        <strain evidence="5">YMF1.00683</strain>
    </source>
</reference>
<comment type="caution">
    <text evidence="5">The sequence shown here is derived from an EMBL/GenBank/DDBJ whole genome shotgun (WGS) entry which is preliminary data.</text>
</comment>
<feature type="domain" description="AB hydrolase-1" evidence="3">
    <location>
        <begin position="141"/>
        <end position="363"/>
    </location>
</feature>
<protein>
    <submittedName>
        <fullName evidence="5">Calcium-transporting ATPase 3</fullName>
    </submittedName>
</protein>
<dbReference type="InterPro" id="IPR000073">
    <property type="entry name" value="AB_hydrolase_1"/>
</dbReference>
<dbReference type="AlphaFoldDB" id="A0AB34G1Z8"/>
<dbReference type="InterPro" id="IPR029058">
    <property type="entry name" value="AB_hydrolase_fold"/>
</dbReference>
<keyword evidence="6" id="KW-1185">Reference proteome</keyword>
<gene>
    <name evidence="5" type="ORF">O9K51_03408</name>
</gene>
<dbReference type="Proteomes" id="UP001163105">
    <property type="component" value="Unassembled WGS sequence"/>
</dbReference>
<dbReference type="Pfam" id="PF00561">
    <property type="entry name" value="Abhydrolase_1"/>
    <property type="match status" value="1"/>
</dbReference>
<dbReference type="InterPro" id="IPR013595">
    <property type="entry name" value="Pept_S33_TAP-like_C"/>
</dbReference>
<dbReference type="PANTHER" id="PTHR43248:SF25">
    <property type="entry name" value="AB HYDROLASE-1 DOMAIN-CONTAINING PROTEIN-RELATED"/>
    <property type="match status" value="1"/>
</dbReference>